<dbReference type="InterPro" id="IPR016093">
    <property type="entry name" value="MIR_motif"/>
</dbReference>
<dbReference type="Pfam" id="PF21119">
    <property type="entry name" value="RYDR_Jsol"/>
    <property type="match status" value="1"/>
</dbReference>
<dbReference type="InterPro" id="IPR013320">
    <property type="entry name" value="ConA-like_dom_sf"/>
</dbReference>
<evidence type="ECO:0000256" key="2">
    <source>
        <dbReference type="ARBA" id="ARBA00022448"/>
    </source>
</evidence>
<dbReference type="Gene3D" id="1.10.238.10">
    <property type="entry name" value="EF-hand"/>
    <property type="match status" value="1"/>
</dbReference>
<dbReference type="GO" id="GO:0030018">
    <property type="term" value="C:Z disc"/>
    <property type="evidence" value="ECO:0007669"/>
    <property type="project" value="TreeGrafter"/>
</dbReference>
<dbReference type="CDD" id="cd12877">
    <property type="entry name" value="SPRY1_RyR"/>
    <property type="match status" value="1"/>
</dbReference>
<dbReference type="CDD" id="cd12878">
    <property type="entry name" value="SPRY2_RyR"/>
    <property type="match status" value="1"/>
</dbReference>
<dbReference type="InterPro" id="IPR003032">
    <property type="entry name" value="Ryanodine_rcpt"/>
</dbReference>
<dbReference type="FunFam" id="1.10.238.10:FF:000040">
    <property type="entry name" value="Ryanodine receptor 2"/>
    <property type="match status" value="1"/>
</dbReference>
<feature type="domain" description="B30.2/SPRY" evidence="26">
    <location>
        <begin position="1336"/>
        <end position="1541"/>
    </location>
</feature>
<keyword evidence="11" id="KW-0703">Sarcoplasmic reticulum</keyword>
<evidence type="ECO:0000256" key="4">
    <source>
        <dbReference type="ARBA" id="ARBA00022553"/>
    </source>
</evidence>
<evidence type="ECO:0000256" key="5">
    <source>
        <dbReference type="ARBA" id="ARBA00022568"/>
    </source>
</evidence>
<dbReference type="CDD" id="cd23291">
    <property type="entry name" value="beta-trefoil_MIR_RyR2"/>
    <property type="match status" value="1"/>
</dbReference>
<dbReference type="Gene3D" id="2.60.120.920">
    <property type="match status" value="3"/>
</dbReference>
<keyword evidence="8" id="KW-0677">Repeat</keyword>
<dbReference type="Pfam" id="PF06459">
    <property type="entry name" value="RR_TM4-6"/>
    <property type="match status" value="1"/>
</dbReference>
<evidence type="ECO:0000256" key="15">
    <source>
        <dbReference type="ARBA" id="ARBA00023286"/>
    </source>
</evidence>
<keyword evidence="15" id="KW-1071">Ligand-gated ion channel</keyword>
<feature type="transmembrane region" description="Helical" evidence="25">
    <location>
        <begin position="4641"/>
        <end position="4662"/>
    </location>
</feature>
<feature type="transmembrane region" description="Helical" evidence="25">
    <location>
        <begin position="4431"/>
        <end position="4451"/>
    </location>
</feature>
<comment type="function">
    <text evidence="18">Cytosolic calcium-activated calcium channel that mediates the release of Ca(2+) from the sarcoplasmic reticulum into the cytosol and thereby plays a key role in triggering cardiac muscle contraction. Aberrant channel activation can lead to cardiac arrhythmia. In cardiac myocytes, calcium release is triggered by increased Ca(2+) cytosolic levels due to activation of the L-type calcium channel CACNA1C. The calcium channel activity is modulated by formation of heterotetramers with RYR3. Required for cellular calcium ion homeostasis. Required for embryonic heart development.</text>
</comment>
<gene>
    <name evidence="29" type="primary">RYR2</name>
</gene>
<dbReference type="FunFam" id="2.60.120.920:FF:000012">
    <property type="entry name" value="Ryanodine receptor 2 (Cardiac)"/>
    <property type="match status" value="1"/>
</dbReference>
<dbReference type="SMART" id="SM00449">
    <property type="entry name" value="SPRY"/>
    <property type="match status" value="3"/>
</dbReference>
<evidence type="ECO:0000259" key="27">
    <source>
        <dbReference type="PROSITE" id="PS50222"/>
    </source>
</evidence>
<dbReference type="Pfam" id="PF13499">
    <property type="entry name" value="EF-hand_7"/>
    <property type="match status" value="1"/>
</dbReference>
<name>A0A8C0DVD9_BALMU</name>
<evidence type="ECO:0000256" key="11">
    <source>
        <dbReference type="ARBA" id="ARBA00022951"/>
    </source>
</evidence>
<dbReference type="InterPro" id="IPR035764">
    <property type="entry name" value="SPRY2_RyR"/>
</dbReference>
<dbReference type="FunFam" id="2.80.10.50:FF:000006">
    <property type="entry name" value="Ryanodine receptor 2 (Cardiac)"/>
    <property type="match status" value="1"/>
</dbReference>
<protein>
    <recommendedName>
        <fullName evidence="20">Ryanodine receptor 2</fullName>
    </recommendedName>
    <alternativeName>
        <fullName evidence="21">Cardiac muscle ryanodine receptor</fullName>
    </alternativeName>
    <alternativeName>
        <fullName evidence="22">Cardiac muscle ryanodine receptor-calcium release channel</fullName>
    </alternativeName>
    <alternativeName>
        <fullName evidence="23">Type 2 ryanodine receptor</fullName>
    </alternativeName>
</protein>
<evidence type="ECO:0000256" key="16">
    <source>
        <dbReference type="ARBA" id="ARBA00023303"/>
    </source>
</evidence>
<keyword evidence="7 25" id="KW-0812">Transmembrane</keyword>
<dbReference type="Gene3D" id="2.80.10.50">
    <property type="match status" value="2"/>
</dbReference>
<dbReference type="FunFam" id="2.80.10.50:FF:000016">
    <property type="entry name" value="Ryanodine receptor 2 (Cardiac)"/>
    <property type="match status" value="1"/>
</dbReference>
<dbReference type="InterPro" id="IPR013662">
    <property type="entry name" value="RIH_assoc-dom"/>
</dbReference>
<dbReference type="InterPro" id="IPR001870">
    <property type="entry name" value="B30.2/SPRY"/>
</dbReference>
<feature type="domain" description="EF-hand" evidence="27">
    <location>
        <begin position="3956"/>
        <end position="3991"/>
    </location>
</feature>
<evidence type="ECO:0000256" key="24">
    <source>
        <dbReference type="SAM" id="MobiDB-lite"/>
    </source>
</evidence>
<keyword evidence="12 25" id="KW-1133">Transmembrane helix</keyword>
<dbReference type="Pfam" id="PF02815">
    <property type="entry name" value="MIR"/>
    <property type="match status" value="1"/>
</dbReference>
<dbReference type="InterPro" id="IPR002048">
    <property type="entry name" value="EF_hand_dom"/>
</dbReference>
<dbReference type="GO" id="GO:0005219">
    <property type="term" value="F:ryanodine-sensitive calcium-release channel activity"/>
    <property type="evidence" value="ECO:0007669"/>
    <property type="project" value="InterPro"/>
</dbReference>
<proteinExistence type="inferred from homology"/>
<dbReference type="Pfam" id="PF00622">
    <property type="entry name" value="SPRY"/>
    <property type="match status" value="3"/>
</dbReference>
<dbReference type="SUPFAM" id="SSF47473">
    <property type="entry name" value="EF-hand"/>
    <property type="match status" value="1"/>
</dbReference>
<feature type="region of interest" description="Disordered" evidence="24">
    <location>
        <begin position="2335"/>
        <end position="2360"/>
    </location>
</feature>
<keyword evidence="13" id="KW-0406">Ion transport</keyword>
<evidence type="ECO:0000256" key="12">
    <source>
        <dbReference type="ARBA" id="ARBA00022989"/>
    </source>
</evidence>
<dbReference type="SUPFAM" id="SSF49899">
    <property type="entry name" value="Concanavalin A-like lectins/glucanases"/>
    <property type="match status" value="2"/>
</dbReference>
<dbReference type="FunFam" id="1.25.10.30:FF:000002">
    <property type="entry name" value="ryanodine receptor isoform X2"/>
    <property type="match status" value="1"/>
</dbReference>
<dbReference type="Ensembl" id="ENSBMST00010026612.1">
    <property type="protein sequence ID" value="ENSBMSP00010024154.1"/>
    <property type="gene ID" value="ENSBMSG00010015982.1"/>
</dbReference>
<comment type="similarity">
    <text evidence="19">Belongs to the ryanodine receptor (TC 1.A.3.1) family. RYR2 subfamily.</text>
</comment>
<evidence type="ECO:0000256" key="18">
    <source>
        <dbReference type="ARBA" id="ARBA00055603"/>
    </source>
</evidence>
<keyword evidence="5" id="KW-0109">Calcium transport</keyword>
<dbReference type="InterPro" id="IPR005821">
    <property type="entry name" value="Ion_trans_dom"/>
</dbReference>
<dbReference type="CDD" id="cd12879">
    <property type="entry name" value="SPRY3_RyR"/>
    <property type="match status" value="1"/>
</dbReference>
<dbReference type="InterPro" id="IPR014821">
    <property type="entry name" value="Ins145_P3_rcpt"/>
</dbReference>
<dbReference type="GO" id="GO:0034704">
    <property type="term" value="C:calcium channel complex"/>
    <property type="evidence" value="ECO:0007669"/>
    <property type="project" value="TreeGrafter"/>
</dbReference>
<dbReference type="FunFam" id="1.10.490.160:FF:000005">
    <property type="entry name" value="Ryanodine receptor 2"/>
    <property type="match status" value="1"/>
</dbReference>
<accession>A0A8C0DVD9</accession>
<dbReference type="PROSITE" id="PS50222">
    <property type="entry name" value="EF_HAND_2"/>
    <property type="match status" value="1"/>
</dbReference>
<keyword evidence="9" id="KW-0106">Calcium</keyword>
<evidence type="ECO:0000256" key="3">
    <source>
        <dbReference type="ARBA" id="ARBA00022473"/>
    </source>
</evidence>
<evidence type="ECO:0000259" key="26">
    <source>
        <dbReference type="PROSITE" id="PS50188"/>
    </source>
</evidence>
<dbReference type="GO" id="GO:0042383">
    <property type="term" value="C:sarcolemma"/>
    <property type="evidence" value="ECO:0007669"/>
    <property type="project" value="TreeGrafter"/>
</dbReference>
<evidence type="ECO:0000256" key="17">
    <source>
        <dbReference type="ARBA" id="ARBA00036634"/>
    </source>
</evidence>
<dbReference type="Gene3D" id="1.10.490.160">
    <property type="match status" value="3"/>
</dbReference>
<feature type="region of interest" description="Disordered" evidence="24">
    <location>
        <begin position="4349"/>
        <end position="4400"/>
    </location>
</feature>
<feature type="transmembrane region" description="Helical" evidence="25">
    <location>
        <begin position="4505"/>
        <end position="4524"/>
    </location>
</feature>
<dbReference type="GeneTree" id="ENSGT00940000154906"/>
<evidence type="ECO:0000256" key="8">
    <source>
        <dbReference type="ARBA" id="ARBA00022737"/>
    </source>
</evidence>
<evidence type="ECO:0000313" key="29">
    <source>
        <dbReference type="Ensembl" id="ENSBMSP00010024154.1"/>
    </source>
</evidence>
<evidence type="ECO:0000256" key="13">
    <source>
        <dbReference type="ARBA" id="ARBA00023065"/>
    </source>
</evidence>
<evidence type="ECO:0000256" key="19">
    <source>
        <dbReference type="ARBA" id="ARBA00061556"/>
    </source>
</evidence>
<sequence>LFSSLLQDDEVVLQCTATIHKEQQKLCLAAEGFGNRLCFLESTSNSKNVPPDLSICTFVLEQSLSVRALQEMLANTVEKSQGTAQGGGRRTLLYGHAVLLRHSYSGMYLCCLSTSRSSTDKLAFDVGLQEDTTGEACWWTIHPASKQRSEGEKVRVGDDLILVSVSSERYLHLSYGNGSLHVDAAFQQTLWSVAPISSGSEAAQGYLIGGDVLRLLHGHMDECLTVPSGEHGEEQRRTVHYEGGAVSVHARSLWRLETLRVAWSGSHIRWGQPFRLRHVTTGKYLSLMEDKSLLLMDKEKADVKSTAFTFRSSKEKLDVGVRKEVDGMGTSEIKYGDSVCYIQHISTGLWLTYQSVDVKSVRMGSIQRKAIMHHEGHMDDGLNLSRSQHEESRTARVIRSTVFLFNRFIRGLDALSKKAKASTVDLPIESVSLSLQDLIGYFHPPDEHLEHEDKQNRLRALKNRQNLFQEEGMINLVLECIDRLHVYSSAAHFADVAGREAGESWKSILNSLYELLAALIRGNRKNCAQFSGSLDWLISRLERLEASSGILEVLHCVLVESPEALNIIKEGHIKSIISLLDKHGRNHKVLDVLCSLCVCHGVAVRSNQHLICDNLLPGRDLLLQTRLVNHVSSMRPNIFLGVSEGSAQYRKWYYELMVDHTEPFVTAEATHLRVGWASTEGYSPYPGGGEEWGGNGVGDDLFSYGFDGLHLWSGCIARTVSSPNQHLLRTDDVISCCLDLSAPSISFRINGQPVQGMFENFNIDGLFFPVVSFSAGIKVRFLLGGRHGEFKFLPPPGYAPCYEAVLPKEKLKVEHSREYKQERTYTRDLLGPTVSLTQAAFTPIPVDTSQIVLPPHLERIREKLAENIHELWVMNKIELGWQYGPVRDDNKRQHPCLVEFSKLPEQERNYNLQMSLETLKTLLALGCHVGISDEHTEEKVKKMKLPKNYQLTSGYKPAPMDLSFIKLTPSQEAMVDKLAENAHNVWARDRIRQGWTYGIQQDVKNRRNPRLVPYALLDDRTKKSNKDSLREAVRTLLGYGYNLEAPDQDHAARAEVCSGTGERFRIFRAEKTYAVKAGRWYFEFEAVTAGDMRVGWSRPGCQPDQELGSDERAFAFDGFKAQRWHQGNEHYGRSWQAGDVVGCMVDMTERTMMFTLNGEILLDDSGSELAFKDFDVGDGFIPVCSLGVAQVGRMNFGKDVSTLKYFTICGLQESYEPFAVNTNRDITMWLSKRLPQFLQVPPNHEHIEVTRIDGTIDSSPCLKVTQRSFGSQNSSTDIMFYRLSMPIECAEVFSKTAAGGIPGASLFGPKNDLEDYDVDSDFEVLMKTAHGHLVPDRVDKDKEATKPEFNNHKDYAQEKPSRLKQRFLLRKTKPDYSTSHSARLTEDVLADERDDYDYLMQTSTYYYSVRIFPGQEPASVWVGWITSDFHQYDTGFDLDRVRTVTVTLGDEKGKVHESIKRSNCYMVCAGESLSPGQGRNNNGLEIGCVVDTASGLLTFTANGKELSTYYQVEPSTKLFPAVFAQATSPNVFQFELGRIKNVMPLSAGLFKSEHKNPVPQCPPRLHVQFLSHVLWSRMPNQFLKVDVSRISERQGWLVQCVEPLQFMSLHIPEENRSVDILELTEQEELLKFHYHTLRLYSAVCALGNHRVAHALCSHVDEPQLLYTIENKYMPGLLRAGYYDLLIDIHLSSYATARLMMNSEFIVPMTEETKSITLFPDENKKHGLPGIGLSTSLRPRMRFSSPSFVSINNEGYQHSPEFPLDILKAKTIQMLTEAVKEGSLHARDPVGGTTEFLFVPLIKLFYTLLIMGIFHNEDLKHILQLIEPSVFKEAAGPEEEGESPEKEPCACAEDSKLEGAAEEENKGGKRSKEGLLQMKLPEPVKLQMCLLLQYLCDCQVRHRIEAIVAFSDDFVAKLQDNQRFRYNEVMQALNMSAALTARKTKEFRSPPQEQINMLLNFKDDKSECPCPEEIQDKLLDFHEDLMTHCGIELDEDGSLDGNSDLTIRGRLLSLVEKVTYLKKKQAEKPIESDSKKSSTLQQLISETMVRWAQESVIEDPELVRAMFVLLHRQYDGIGGLVRALPKTYTINGISVEDTINLLASLGQIRSLLSVRMGKEEEKLMIRGLGDIMNNKVFYQHPNLMRALGMHETVMEVMVNVLGGGESKEITFPKMVANCCRFLCYFCRISRQNQKAMFDHLSYLLENSSVGLASPAMRGSTPLDVAAASVMDNNELALALREPDLEKVVRYLAGCGLQSCQMLVSKGYPDIGWNPVEGERYLDFLRFAVFCNGESVEENANVVVRLLIRRPECFGPALRGEGGNGLLATMEEAIKIAEDPSRDGPSPTSGSSKTPDTEEEEDDTIHMGNAIMTFYAALIDLLGRCAPEMHLIHAAKGEAIRIRSILRSLIPLGDLVGVISIAFQMPTIAKDGSVVEPDMSAGFCPDHKAAMVLFLDRVYGIEVQDFLLHLLEVGFLPDLRVAASLDTAALSATDMALALNRYLCTAVLPLLTRCAPLFAGTEHHASLIDSLLHTVYRLSKGCSLTKAQRDSIEVCLLSICGQLRPSMMQHLLRRLVFDVPLLNEHAKMPLKLLTNHYERCWKYYCLPGGWGNFGAASEEELHLSRKLFWGIFDALSQKKYEQELFKLALPCLSAVAGALPPDYMESNYVSMMEKQSSMDSEGNFNPQPVDTSNITIPEKLEYFINKYAEHSHDKWSMDKLANGWIYGEIYSDSSKVQPLMKPYKLLSEKEKEIYRWPIKESLKTMLAWGWRIERTREGDSMALYNRTRRISQTSQVSVDAAHGYSPRAIDMSNVTLSRDLHAMAEMMAENYHNIWAKKKKLELESKGGGNHPLLVPYDTLTAKEKAKDREKAQDILKFLQINGYAVSRGFKDLELDTPSIEKRFAYSFLQQLIRYVDEAHQYILEFDGGSRSKGEHFPYEQEIKFFAKVVLPLIDQYFKNHRLYFLSAASRPLCSGGHASNKEKEMVTSLFCKLGVLVRHRISLFGKETLEQILAWTVMKTGLESVKSALRAFLDNAAEDLEKTMENLKQGQFTHTRNHPKVLLRLSLYHAYLASHQFGEDLILEDVQVSCYRILTSLYALGTSKSIYVERQRSALGECLAAFAGAFPVAFLETHLDKHNIYSIYNTKSSRERAALNLPTNVEDVCPNIPSLEKLMEEIVDLAESGIRYTQMPHVMEVILPMLCSYMSRWWEHGPENNPGRAEMCCTALNSEHMNTLLGNILKIIYNNLGIDEGAWMKRLAVFSQPIINKVKPQLLKTHFLPLMEKLKKKAAMVVSEEDHLKSEVRGDMSEAELLILDEFTTLARDLYAFYPLLIRFVDYNRAKWLKEPNPEAEDLFRMVAEVFIYWSKSHNFKREEQNFVVQNEINNMSFLITDTKSKMSKAAVSDQERKKMKRKGDRYSMQTSLIVAALKRLLPIGLNICAPGDQELIALAKNRFSLKDTEDEVRDIIRSNIHLQGKVEDPAIRWQMTLYKDLPNRTEDTSDPEKTVERVLDIANVLFHLEQVRFCVEHPQRSKKAVWHKLLSKQRKRAVVACFRMAPLYNLPRHRAVNLFLQGYEKSWIETEEHYFEDKLIEDLAKPGAEPPEEDEGTKRVDPLHQLILLFSRTALTEKCCHDEEDDDGEEEVKSFEEKEMEKQKLLYQQARLHDRGAAEMVLQTISASKGETGPMVAATLKLGIAILNGGNSTVQQKMLDYLKEKKDVGFFQSLAGLMQSCSVLDLNAFERQNKAEGLGMVTEEGSGEKVLQDDEFTCDLFRFLQLLCEGHSSDFQNYLRTQTGNNTTVNIIISTVDYLLRVQESISDFYWYYSGKDVIDEQGQRNFSKAIQVAKQVFNTLTEYIQGPCTGNQQSLAHSRLWDAVVGFLHVFAHMQMKLSQDSSQIELLKELMDLQKDMVVMLLSMLEGNVVNGTIGKQMVDMLVESSNNVEMILKFFDMFLKLKDLTSSDTFKEYDPDGKGVISKRDFHKAMESHKHYTQSETEFLLSCAETDENETLDYEEFVKRFHEPAKDIGFNVAVLLTNLSEHMPNDTRLQTFLELAESVLNYFQPFLGRIEIMGSAKRIERVYFEISESSRTQWEKPQVKESKRQFIFDVVNEGGEKEKMELFVNFCEDTIFEMQLAAQISESDLNERSANKEESEKPEEQGPRVGFFSITTVKSALFALRYNILTLMRMLSLKSLKKQMKKVKKMTVKDMVTAFLTSYWGVFMSLLHFVASVFRGFSRIVGSLLLGGSLVEGAKKIKVAELLANMPDPTQDEVRGDGEDGERKAVEGALPNEDLTDLKELTEESDLLSDIFGLDLKREGGQYKLIPHNPNAGLSDLMSNPVPIPEVQEKFQEQKAKEEEKEEKEESKSEPEKAEGEDGEKEEKAKEDKGKQKLRQLHTHRYGEPEVPESAFWKKIIAYQQKLLNYFARNFYNMRMLALFVAFAINFILLFYKVSTASVVEGKELPTRSSSANARVSSLESSSPRVLAVHYVLEESSGYMEPTLRILAILHTVISFFCIIGYYCLKVPLVIFKREKEVARKLEFDGLYITEQPSEDDIKGQWDRLVINTQSFPNNYWDKFVKRKVMDKYGEFYGRDRISELLGMDKAALDFSDAREKKKPKKDSSLSAVLNSIDVKYQMWKLGVVFTDNSFLYLAWYMAMSVLGHYNNFFFAAHLLDIAMGFKTLRTILSSVTHNGKQLVLTVGLLAVVVYLYTVVAFNFFRKFYNKSEDGDTPDMKCDDMLTCYMFHMYVGVRAGGGIGDEIEDPAGDEYEIYRIIFDITFFFFVIVILLAIIQGLIIDAFGELRDQQEQVKEDMETKCFICGIGNDYFDTVPHGFETHTLQEHNLANYLFFLMYLINKDETEHTGQESYVWKMYQERCWEFFPAGDCFRKQYEDQLN</sequence>
<feature type="domain" description="MIR" evidence="28">
    <location>
        <begin position="330"/>
        <end position="387"/>
    </location>
</feature>
<dbReference type="SUPFAM" id="SSF100909">
    <property type="entry name" value="IP3 receptor type 1 binding core, domain 2"/>
    <property type="match status" value="2"/>
</dbReference>
<dbReference type="InterPro" id="IPR000699">
    <property type="entry name" value="RIH_dom"/>
</dbReference>
<keyword evidence="16" id="KW-0407">Ion channel</keyword>
<comment type="subcellular location">
    <subcellularLocation>
        <location evidence="1">Sarcoplasmic reticulum membrane</location>
        <topology evidence="1">Multi-pass membrane protein</topology>
    </subcellularLocation>
</comment>
<dbReference type="Pfam" id="PF08454">
    <property type="entry name" value="RIH_assoc"/>
    <property type="match status" value="1"/>
</dbReference>
<dbReference type="GO" id="GO:0006941">
    <property type="term" value="P:striated muscle contraction"/>
    <property type="evidence" value="ECO:0007669"/>
    <property type="project" value="TreeGrafter"/>
</dbReference>
<feature type="transmembrane region" description="Helical" evidence="25">
    <location>
        <begin position="4211"/>
        <end position="4230"/>
    </location>
</feature>
<dbReference type="InterPro" id="IPR011992">
    <property type="entry name" value="EF-hand-dom_pair"/>
</dbReference>
<feature type="domain" description="MIR" evidence="28">
    <location>
        <begin position="265"/>
        <end position="322"/>
    </location>
</feature>
<dbReference type="GO" id="GO:0033017">
    <property type="term" value="C:sarcoplasmic reticulum membrane"/>
    <property type="evidence" value="ECO:0007669"/>
    <property type="project" value="UniProtKB-SubCell"/>
</dbReference>
<comment type="catalytic activity">
    <reaction evidence="17">
        <text>Ca(2+)(in) = Ca(2+)(out)</text>
        <dbReference type="Rhea" id="RHEA:29671"/>
        <dbReference type="ChEBI" id="CHEBI:29108"/>
    </reaction>
</comment>
<feature type="transmembrane region" description="Helical" evidence="25">
    <location>
        <begin position="4699"/>
        <end position="4720"/>
    </location>
</feature>
<evidence type="ECO:0000256" key="6">
    <source>
        <dbReference type="ARBA" id="ARBA00022673"/>
    </source>
</evidence>
<dbReference type="GO" id="GO:0005509">
    <property type="term" value="F:calcium ion binding"/>
    <property type="evidence" value="ECO:0007669"/>
    <property type="project" value="InterPro"/>
</dbReference>
<dbReference type="SUPFAM" id="SSF82109">
    <property type="entry name" value="MIR domain"/>
    <property type="match status" value="2"/>
</dbReference>
<evidence type="ECO:0000256" key="9">
    <source>
        <dbReference type="ARBA" id="ARBA00022837"/>
    </source>
</evidence>
<dbReference type="FunFam" id="1.10.490.160:FF:000001">
    <property type="entry name" value="Ryanodine receptor 2 (Cardiac)"/>
    <property type="match status" value="1"/>
</dbReference>
<evidence type="ECO:0000256" key="20">
    <source>
        <dbReference type="ARBA" id="ARBA00071502"/>
    </source>
</evidence>
<evidence type="ECO:0000256" key="23">
    <source>
        <dbReference type="ARBA" id="ARBA00081517"/>
    </source>
</evidence>
<feature type="transmembrane region" description="Helical" evidence="25">
    <location>
        <begin position="4775"/>
        <end position="4798"/>
    </location>
</feature>
<dbReference type="FunFam" id="2.60.120.920:FF:000003">
    <property type="entry name" value="ryanodine receptor isoform X2"/>
    <property type="match status" value="1"/>
</dbReference>
<evidence type="ECO:0000256" key="14">
    <source>
        <dbReference type="ARBA" id="ARBA00023136"/>
    </source>
</evidence>
<dbReference type="Gene3D" id="1.25.10.30">
    <property type="entry name" value="IP3 receptor type 1 binding core, RIH domain"/>
    <property type="match status" value="1"/>
</dbReference>
<dbReference type="GO" id="GO:0014808">
    <property type="term" value="P:release of sequestered calcium ion into cytosol by sarcoplasmic reticulum"/>
    <property type="evidence" value="ECO:0007669"/>
    <property type="project" value="TreeGrafter"/>
</dbReference>
<dbReference type="InterPro" id="IPR003877">
    <property type="entry name" value="SPRY_dom"/>
</dbReference>
<dbReference type="InterPro" id="IPR035762">
    <property type="entry name" value="SPRY3_RyR"/>
</dbReference>
<keyword evidence="4" id="KW-0597">Phosphoprotein</keyword>
<dbReference type="GO" id="GO:0005516">
    <property type="term" value="F:calmodulin binding"/>
    <property type="evidence" value="ECO:0007669"/>
    <property type="project" value="UniProtKB-KW"/>
</dbReference>
<evidence type="ECO:0000256" key="7">
    <source>
        <dbReference type="ARBA" id="ARBA00022692"/>
    </source>
</evidence>
<dbReference type="PROSITE" id="PS50188">
    <property type="entry name" value="B302_SPRY"/>
    <property type="match status" value="3"/>
</dbReference>
<evidence type="ECO:0000256" key="22">
    <source>
        <dbReference type="ARBA" id="ARBA00079227"/>
    </source>
</evidence>
<dbReference type="PANTHER" id="PTHR46399">
    <property type="entry name" value="B30.2/SPRY DOMAIN-CONTAINING PROTEIN"/>
    <property type="match status" value="1"/>
</dbReference>
<keyword evidence="10" id="KW-0112">Calmodulin-binding</keyword>
<evidence type="ECO:0000256" key="21">
    <source>
        <dbReference type="ARBA" id="ARBA00075364"/>
    </source>
</evidence>
<dbReference type="FunFam" id="2.60.120.920:FF:000002">
    <property type="entry name" value="ryanodine receptor isoform X2"/>
    <property type="match status" value="1"/>
</dbReference>
<feature type="compositionally biased region" description="Low complexity" evidence="24">
    <location>
        <begin position="2341"/>
        <end position="2352"/>
    </location>
</feature>
<dbReference type="InterPro" id="IPR036300">
    <property type="entry name" value="MIR_dom_sf"/>
</dbReference>
<dbReference type="InterPro" id="IPR013333">
    <property type="entry name" value="Ryan_recept"/>
</dbReference>
<dbReference type="Pfam" id="PF00520">
    <property type="entry name" value="Ion_trans"/>
    <property type="match status" value="1"/>
</dbReference>
<dbReference type="Pfam" id="PF02026">
    <property type="entry name" value="RyR"/>
    <property type="match status" value="4"/>
</dbReference>
<feature type="compositionally biased region" description="Basic and acidic residues" evidence="24">
    <location>
        <begin position="4349"/>
        <end position="4390"/>
    </location>
</feature>
<dbReference type="InterPro" id="IPR035761">
    <property type="entry name" value="SPRY1_RyR"/>
</dbReference>
<feature type="domain" description="MIR" evidence="28">
    <location>
        <begin position="89"/>
        <end position="144"/>
    </location>
</feature>
<organism evidence="29">
    <name type="scientific">Balaenoptera musculus</name>
    <name type="common">Blue whale</name>
    <dbReference type="NCBI Taxonomy" id="9771"/>
    <lineage>
        <taxon>Eukaryota</taxon>
        <taxon>Metazoa</taxon>
        <taxon>Chordata</taxon>
        <taxon>Craniata</taxon>
        <taxon>Vertebrata</taxon>
        <taxon>Euteleostomi</taxon>
        <taxon>Mammalia</taxon>
        <taxon>Eutheria</taxon>
        <taxon>Laurasiatheria</taxon>
        <taxon>Artiodactyla</taxon>
        <taxon>Whippomorpha</taxon>
        <taxon>Cetacea</taxon>
        <taxon>Mysticeti</taxon>
        <taxon>Balaenopteridae</taxon>
        <taxon>Balaenoptera</taxon>
    </lineage>
</organism>
<dbReference type="PRINTS" id="PR00795">
    <property type="entry name" value="RYANODINER"/>
</dbReference>
<dbReference type="FunFam" id="1.10.287.70:FF:000017">
    <property type="entry name" value="ryanodine receptor isoform X2"/>
    <property type="match status" value="1"/>
</dbReference>
<dbReference type="Pfam" id="PF08709">
    <property type="entry name" value="Ins145_P3_rec"/>
    <property type="match status" value="1"/>
</dbReference>
<dbReference type="GO" id="GO:0005790">
    <property type="term" value="C:smooth endoplasmic reticulum"/>
    <property type="evidence" value="ECO:0007669"/>
    <property type="project" value="TreeGrafter"/>
</dbReference>
<keyword evidence="3" id="KW-0217">Developmental protein</keyword>
<dbReference type="PANTHER" id="PTHR46399:SF7">
    <property type="entry name" value="RYANODINE RECEPTOR 2"/>
    <property type="match status" value="1"/>
</dbReference>
<evidence type="ECO:0000256" key="25">
    <source>
        <dbReference type="SAM" id="Phobius"/>
    </source>
</evidence>
<evidence type="ECO:0000256" key="1">
    <source>
        <dbReference type="ARBA" id="ARBA00004326"/>
    </source>
</evidence>
<evidence type="ECO:0000256" key="10">
    <source>
        <dbReference type="ARBA" id="ARBA00022860"/>
    </source>
</evidence>
<dbReference type="InterPro" id="IPR015925">
    <property type="entry name" value="Ryanodine_IP3_receptor"/>
</dbReference>
<evidence type="ECO:0000259" key="28">
    <source>
        <dbReference type="PROSITE" id="PS50919"/>
    </source>
</evidence>
<dbReference type="InterPro" id="IPR043136">
    <property type="entry name" value="B30.2/SPRY_sf"/>
</dbReference>
<dbReference type="InterPro" id="IPR009460">
    <property type="entry name" value="Ryanrecept_TM4-6"/>
</dbReference>
<keyword evidence="2" id="KW-0813">Transport</keyword>
<dbReference type="InterPro" id="IPR035910">
    <property type="entry name" value="RyR/IP3R_RIH_dom_sf"/>
</dbReference>
<dbReference type="SMART" id="SM00472">
    <property type="entry name" value="MIR"/>
    <property type="match status" value="4"/>
</dbReference>
<keyword evidence="14 25" id="KW-0472">Membrane</keyword>
<dbReference type="Pfam" id="PF01365">
    <property type="entry name" value="RYDR_ITPR"/>
    <property type="match status" value="2"/>
</dbReference>
<feature type="domain" description="B30.2/SPRY" evidence="26">
    <location>
        <begin position="578"/>
        <end position="788"/>
    </location>
</feature>
<keyword evidence="6" id="KW-0107">Calcium channel</keyword>
<dbReference type="InterPro" id="IPR048581">
    <property type="entry name" value="RYDR_Jsol"/>
</dbReference>
<dbReference type="GO" id="GO:0006874">
    <property type="term" value="P:intracellular calcium ion homeostasis"/>
    <property type="evidence" value="ECO:0007669"/>
    <property type="project" value="InterPro"/>
</dbReference>
<feature type="domain" description="B30.2/SPRY" evidence="26">
    <location>
        <begin position="1004"/>
        <end position="1201"/>
    </location>
</feature>
<feature type="domain" description="MIR" evidence="28">
    <location>
        <begin position="204"/>
        <end position="259"/>
    </location>
</feature>
<dbReference type="Gene3D" id="1.10.287.70">
    <property type="match status" value="1"/>
</dbReference>
<dbReference type="PROSITE" id="PS50919">
    <property type="entry name" value="MIR"/>
    <property type="match status" value="4"/>
</dbReference>
<reference evidence="29" key="1">
    <citation type="submission" date="2023-09" db="UniProtKB">
        <authorList>
            <consortium name="Ensembl"/>
        </authorList>
    </citation>
    <scope>IDENTIFICATION</scope>
</reference>